<dbReference type="PANTHER" id="PTHR44186:SF1">
    <property type="entry name" value="BARDET-BIEDL SYNDROME 4 PROTEIN"/>
    <property type="match status" value="1"/>
</dbReference>
<accession>A0A7R9H537</accession>
<proteinExistence type="inferred from homology"/>
<dbReference type="InterPro" id="IPR011990">
    <property type="entry name" value="TPR-like_helical_dom_sf"/>
</dbReference>
<dbReference type="SUPFAM" id="SSF48452">
    <property type="entry name" value="TPR-like"/>
    <property type="match status" value="2"/>
</dbReference>
<evidence type="ECO:0000313" key="5">
    <source>
        <dbReference type="EMBL" id="CAD7409563.1"/>
    </source>
</evidence>
<evidence type="ECO:0000256" key="4">
    <source>
        <dbReference type="PROSITE-ProRule" id="PRU00339"/>
    </source>
</evidence>
<gene>
    <name evidence="5" type="ORF">TPSB3V08_LOCUS6899</name>
</gene>
<dbReference type="GO" id="GO:0060271">
    <property type="term" value="P:cilium assembly"/>
    <property type="evidence" value="ECO:0007669"/>
    <property type="project" value="TreeGrafter"/>
</dbReference>
<keyword evidence="2 4" id="KW-0802">TPR repeat</keyword>
<dbReference type="GO" id="GO:0036064">
    <property type="term" value="C:ciliary basal body"/>
    <property type="evidence" value="ECO:0007669"/>
    <property type="project" value="TreeGrafter"/>
</dbReference>
<protein>
    <recommendedName>
        <fullName evidence="6">Bardet-Biedl syndrome 4</fullName>
    </recommendedName>
</protein>
<name>A0A7R9H537_TIMPO</name>
<feature type="repeat" description="TPR" evidence="4">
    <location>
        <begin position="346"/>
        <end position="379"/>
    </location>
</feature>
<dbReference type="GO" id="GO:0061512">
    <property type="term" value="P:protein localization to cilium"/>
    <property type="evidence" value="ECO:0007669"/>
    <property type="project" value="TreeGrafter"/>
</dbReference>
<evidence type="ECO:0000256" key="1">
    <source>
        <dbReference type="ARBA" id="ARBA00022737"/>
    </source>
</evidence>
<reference evidence="5" key="1">
    <citation type="submission" date="2020-11" db="EMBL/GenBank/DDBJ databases">
        <authorList>
            <person name="Tran Van P."/>
        </authorList>
    </citation>
    <scope>NUCLEOTIDE SEQUENCE</scope>
</reference>
<comment type="similarity">
    <text evidence="3">Belongs to the BBS4 family.</text>
</comment>
<dbReference type="AlphaFoldDB" id="A0A7R9H537"/>
<dbReference type="InterPro" id="IPR019734">
    <property type="entry name" value="TPR_rpt"/>
</dbReference>
<sequence length="460" mass="52556">MLFVTAPESPLLESRNWLIHIHYSRREFDVCRMYIQEELERSSRMAEYPNYIMGIILRHEGKIQESLEYFQICHILNPRSVNNIKQVARSLYLLGRHRLAVEAYLEAEAVATKPDWAIYHNLGLCLVHVGEQAKAKENFLRALQCSRQEETYMALAKIHLLEEDIEGAIWIYKTALQCYRDSSELSTALGLLYMKTGQFQSAFEQLGSALAHDNNCPRALLAAATMMQYLQNLPSFHLKQMEYLMKGYYDFTTENLIYQLQGNYCIAEYIGHITETPRKRMNGHRLDTNHDDPDKPAISCLKRANYLSPFDYNTLFNLGVVHLHTQQHASAFHFLSAAINFRPNSAAAFHMLALCLKNMEDPENAIQAFDQAGQLDPSEPTVALNYAVFLNSKGDKDKAIEQLRKFQKLAEGNTALDSQLLEMASELCVKLSLSDITNINDAHNAEQHDENPGDLEQDLV</sequence>
<feature type="repeat" description="TPR" evidence="4">
    <location>
        <begin position="312"/>
        <end position="345"/>
    </location>
</feature>
<dbReference type="PANTHER" id="PTHR44186">
    <property type="match status" value="1"/>
</dbReference>
<evidence type="ECO:0008006" key="6">
    <source>
        <dbReference type="Google" id="ProtNLM"/>
    </source>
</evidence>
<dbReference type="Pfam" id="PF12895">
    <property type="entry name" value="ANAPC3"/>
    <property type="match status" value="1"/>
</dbReference>
<evidence type="ECO:0000256" key="3">
    <source>
        <dbReference type="ARBA" id="ARBA00023778"/>
    </source>
</evidence>
<organism evidence="5">
    <name type="scientific">Timema poppense</name>
    <name type="common">Walking stick</name>
    <dbReference type="NCBI Taxonomy" id="170557"/>
    <lineage>
        <taxon>Eukaryota</taxon>
        <taxon>Metazoa</taxon>
        <taxon>Ecdysozoa</taxon>
        <taxon>Arthropoda</taxon>
        <taxon>Hexapoda</taxon>
        <taxon>Insecta</taxon>
        <taxon>Pterygota</taxon>
        <taxon>Neoptera</taxon>
        <taxon>Polyneoptera</taxon>
        <taxon>Phasmatodea</taxon>
        <taxon>Timematodea</taxon>
        <taxon>Timematoidea</taxon>
        <taxon>Timematidae</taxon>
        <taxon>Timema</taxon>
    </lineage>
</organism>
<dbReference type="SMART" id="SM00028">
    <property type="entry name" value="TPR"/>
    <property type="match status" value="8"/>
</dbReference>
<keyword evidence="1" id="KW-0677">Repeat</keyword>
<dbReference type="Gene3D" id="1.25.40.10">
    <property type="entry name" value="Tetratricopeptide repeat domain"/>
    <property type="match status" value="3"/>
</dbReference>
<dbReference type="EMBL" id="OD004230">
    <property type="protein sequence ID" value="CAD7409563.1"/>
    <property type="molecule type" value="Genomic_DNA"/>
</dbReference>
<evidence type="ECO:0000256" key="2">
    <source>
        <dbReference type="ARBA" id="ARBA00022803"/>
    </source>
</evidence>
<dbReference type="PROSITE" id="PS50005">
    <property type="entry name" value="TPR"/>
    <property type="match status" value="2"/>
</dbReference>